<organism evidence="1 2">
    <name type="scientific">Nitrospira defluvii</name>
    <dbReference type="NCBI Taxonomy" id="330214"/>
    <lineage>
        <taxon>Bacteria</taxon>
        <taxon>Pseudomonadati</taxon>
        <taxon>Nitrospirota</taxon>
        <taxon>Nitrospiria</taxon>
        <taxon>Nitrospirales</taxon>
        <taxon>Nitrospiraceae</taxon>
        <taxon>Nitrospira</taxon>
    </lineage>
</organism>
<protein>
    <submittedName>
        <fullName evidence="1">Uncharacterized protein</fullName>
    </submittedName>
</protein>
<sequence>MLGCAGDEGGTDSILIQEEQQHWWYWSNLAPDPWLVGVWVPDVVEVRISGAQAAKGPYFIGAFSILD</sequence>
<proteinExistence type="predicted"/>
<gene>
    <name evidence="1" type="ORF">NSPZN2_30423</name>
</gene>
<dbReference type="RefSeq" id="WP_213042587.1">
    <property type="nucleotide sequence ID" value="NZ_CAJNBJ010000016.1"/>
</dbReference>
<evidence type="ECO:0000313" key="2">
    <source>
        <dbReference type="Proteomes" id="UP000675880"/>
    </source>
</evidence>
<dbReference type="Proteomes" id="UP000675880">
    <property type="component" value="Unassembled WGS sequence"/>
</dbReference>
<name>A0ABM8RJH0_9BACT</name>
<comment type="caution">
    <text evidence="1">The sequence shown here is derived from an EMBL/GenBank/DDBJ whole genome shotgun (WGS) entry which is preliminary data.</text>
</comment>
<reference evidence="1 2" key="1">
    <citation type="submission" date="2021-02" db="EMBL/GenBank/DDBJ databases">
        <authorList>
            <person name="Han P."/>
        </authorList>
    </citation>
    <scope>NUCLEOTIDE SEQUENCE [LARGE SCALE GENOMIC DNA]</scope>
    <source>
        <strain evidence="1">Candidatus Nitrospira sp. ZN2</strain>
    </source>
</reference>
<dbReference type="EMBL" id="CAJNBJ010000016">
    <property type="protein sequence ID" value="CAE6756360.1"/>
    <property type="molecule type" value="Genomic_DNA"/>
</dbReference>
<accession>A0ABM8RJH0</accession>
<evidence type="ECO:0000313" key="1">
    <source>
        <dbReference type="EMBL" id="CAE6756360.1"/>
    </source>
</evidence>
<keyword evidence="2" id="KW-1185">Reference proteome</keyword>